<keyword evidence="6" id="KW-1185">Reference proteome</keyword>
<organism evidence="5 6">
    <name type="scientific">Heyndrickxia vini</name>
    <dbReference type="NCBI Taxonomy" id="1476025"/>
    <lineage>
        <taxon>Bacteria</taxon>
        <taxon>Bacillati</taxon>
        <taxon>Bacillota</taxon>
        <taxon>Bacilli</taxon>
        <taxon>Bacillales</taxon>
        <taxon>Bacillaceae</taxon>
        <taxon>Heyndrickxia</taxon>
    </lineage>
</organism>
<dbReference type="InterPro" id="IPR007197">
    <property type="entry name" value="rSAM"/>
</dbReference>
<dbReference type="PANTHER" id="PTHR43432:SF3">
    <property type="entry name" value="SLR0285 PROTEIN"/>
    <property type="match status" value="1"/>
</dbReference>
<evidence type="ECO:0000256" key="1">
    <source>
        <dbReference type="ARBA" id="ARBA00022723"/>
    </source>
</evidence>
<dbReference type="Gene3D" id="3.80.30.30">
    <property type="match status" value="1"/>
</dbReference>
<keyword evidence="3" id="KW-0411">Iron-sulfur</keyword>
<dbReference type="SUPFAM" id="SSF102114">
    <property type="entry name" value="Radical SAM enzymes"/>
    <property type="match status" value="1"/>
</dbReference>
<keyword evidence="2" id="KW-0408">Iron</keyword>
<evidence type="ECO:0000259" key="4">
    <source>
        <dbReference type="PROSITE" id="PS51918"/>
    </source>
</evidence>
<evidence type="ECO:0000313" key="6">
    <source>
        <dbReference type="Proteomes" id="UP000595691"/>
    </source>
</evidence>
<dbReference type="CDD" id="cd01335">
    <property type="entry name" value="Radical_SAM"/>
    <property type="match status" value="1"/>
</dbReference>
<gene>
    <name evidence="5" type="ORF">I5776_08640</name>
</gene>
<reference evidence="5 6" key="1">
    <citation type="submission" date="2020-11" db="EMBL/GenBank/DDBJ databases">
        <title>Taxonomic evaluation of the Bacillus sporothermodurans group of bacteria based on whole genome sequences.</title>
        <authorList>
            <person name="Fiedler G."/>
            <person name="Herbstmann A.-D."/>
            <person name="Doll E."/>
            <person name="Wenning M."/>
            <person name="Brinks E."/>
            <person name="Kabisch J."/>
            <person name="Breitenwieser F."/>
            <person name="Lappann M."/>
            <person name="Boehnlein C."/>
            <person name="Franz C."/>
        </authorList>
    </citation>
    <scope>NUCLEOTIDE SEQUENCE [LARGE SCALE GENOMIC DNA]</scope>
    <source>
        <strain evidence="5 6">JCM 19841</strain>
    </source>
</reference>
<dbReference type="InterPro" id="IPR058240">
    <property type="entry name" value="rSAM_sf"/>
</dbReference>
<dbReference type="PROSITE" id="PS51918">
    <property type="entry name" value="RADICAL_SAM"/>
    <property type="match status" value="1"/>
</dbReference>
<keyword evidence="1" id="KW-0479">Metal-binding</keyword>
<sequence length="277" mass="32178">MKIEMKEIISKKILTEAKGYLDVGFTHSLNPYSGCAFSCRYCYVREMPIQRFKEIPWGEWLDIKTNAAENYRNEIIKLRKKNKPVNIFMSSATDPYQPIERKANITRAILAEMIENPPDFLQIQTRSPLVTRDIDLLVRLKEKCEVLVSMTIETDREEIKQIFAPYAPGIKIRLKALKEIHDAGIPTQASISPVLPFTPDFPEELKGIVNYIWIDTLSIGDGSMGKRSERLGMPKVFEEHGLSKWYRKDIHVMVEKYFHKYFPSEMIRVSKNEAFPK</sequence>
<dbReference type="Proteomes" id="UP000595691">
    <property type="component" value="Chromosome"/>
</dbReference>
<evidence type="ECO:0000256" key="2">
    <source>
        <dbReference type="ARBA" id="ARBA00023004"/>
    </source>
</evidence>
<accession>A0ABX7E5C5</accession>
<dbReference type="SFLD" id="SFLDG01084">
    <property type="entry name" value="Uncharacterised_Radical_SAM_Su"/>
    <property type="match status" value="1"/>
</dbReference>
<evidence type="ECO:0000256" key="3">
    <source>
        <dbReference type="ARBA" id="ARBA00023014"/>
    </source>
</evidence>
<dbReference type="PANTHER" id="PTHR43432">
    <property type="entry name" value="SLR0285 PROTEIN"/>
    <property type="match status" value="1"/>
</dbReference>
<dbReference type="InterPro" id="IPR040086">
    <property type="entry name" value="MJ0683-like"/>
</dbReference>
<name>A0ABX7E5C5_9BACI</name>
<feature type="domain" description="Radical SAM core" evidence="4">
    <location>
        <begin position="21"/>
        <end position="263"/>
    </location>
</feature>
<dbReference type="RefSeq" id="WP_202780216.1">
    <property type="nucleotide sequence ID" value="NZ_CP065425.1"/>
</dbReference>
<dbReference type="EMBL" id="CP065425">
    <property type="protein sequence ID" value="QQZ10936.1"/>
    <property type="molecule type" value="Genomic_DNA"/>
</dbReference>
<proteinExistence type="predicted"/>
<dbReference type="SFLD" id="SFLDS00029">
    <property type="entry name" value="Radical_SAM"/>
    <property type="match status" value="1"/>
</dbReference>
<dbReference type="Pfam" id="PF04055">
    <property type="entry name" value="Radical_SAM"/>
    <property type="match status" value="1"/>
</dbReference>
<evidence type="ECO:0000313" key="5">
    <source>
        <dbReference type="EMBL" id="QQZ10936.1"/>
    </source>
</evidence>
<protein>
    <submittedName>
        <fullName evidence="5">Radical SAM protein</fullName>
    </submittedName>
</protein>